<dbReference type="AlphaFoldDB" id="A0A644YSW8"/>
<evidence type="ECO:0000313" key="4">
    <source>
        <dbReference type="EMBL" id="MPM31419.1"/>
    </source>
</evidence>
<evidence type="ECO:0000259" key="3">
    <source>
        <dbReference type="Pfam" id="PF00535"/>
    </source>
</evidence>
<dbReference type="PANTHER" id="PTHR22916">
    <property type="entry name" value="GLYCOSYLTRANSFERASE"/>
    <property type="match status" value="1"/>
</dbReference>
<dbReference type="EMBL" id="VSSQ01006067">
    <property type="protein sequence ID" value="MPM31419.1"/>
    <property type="molecule type" value="Genomic_DNA"/>
</dbReference>
<evidence type="ECO:0000256" key="2">
    <source>
        <dbReference type="ARBA" id="ARBA00022679"/>
    </source>
</evidence>
<dbReference type="InterPro" id="IPR001173">
    <property type="entry name" value="Glyco_trans_2-like"/>
</dbReference>
<proteinExistence type="predicted"/>
<dbReference type="SUPFAM" id="SSF53448">
    <property type="entry name" value="Nucleotide-diphospho-sugar transferases"/>
    <property type="match status" value="1"/>
</dbReference>
<dbReference type="Gene3D" id="3.90.550.10">
    <property type="entry name" value="Spore Coat Polysaccharide Biosynthesis Protein SpsA, Chain A"/>
    <property type="match status" value="1"/>
</dbReference>
<sequence length="345" mass="38658">MPAADRPILSIAIPCYNSADYMDHCVESLLTGATDVEIIIVDDGSTKDNTAAKADAWGRRHPDTIKVIHQENKGHGGAVNAGLAAATGHYFRVVDSDDWLGRDALGLLLSKLRGFVASGDPVDLVVTNYVYEHVATGSRRVIRYLGPLPTNKKVAWEKTRLFALGQNILMHAATYRTQVLRDSGVVLPEHTFYVDNIYVYVPLPNVRTLYYLPVDLYHYFIGRDDQSVNESVMLGRLDQQMRVTRAMVEAHKLPEGIPDRKLARYMENYLALIVAASSIFAIIRGDEEALEMRRSMWEHIDSVDPDLRARLGRHFVVLGSNLAGPLGRRLSIAGYRIAQRLFHFN</sequence>
<dbReference type="InterPro" id="IPR029044">
    <property type="entry name" value="Nucleotide-diphossugar_trans"/>
</dbReference>
<keyword evidence="1" id="KW-0328">Glycosyltransferase</keyword>
<keyword evidence="2" id="KW-0808">Transferase</keyword>
<dbReference type="GO" id="GO:0016757">
    <property type="term" value="F:glycosyltransferase activity"/>
    <property type="evidence" value="ECO:0007669"/>
    <property type="project" value="UniProtKB-KW"/>
</dbReference>
<feature type="domain" description="Glycosyltransferase 2-like" evidence="3">
    <location>
        <begin position="10"/>
        <end position="114"/>
    </location>
</feature>
<organism evidence="4">
    <name type="scientific">bioreactor metagenome</name>
    <dbReference type="NCBI Taxonomy" id="1076179"/>
    <lineage>
        <taxon>unclassified sequences</taxon>
        <taxon>metagenomes</taxon>
        <taxon>ecological metagenomes</taxon>
    </lineage>
</organism>
<evidence type="ECO:0000256" key="1">
    <source>
        <dbReference type="ARBA" id="ARBA00022676"/>
    </source>
</evidence>
<dbReference type="Pfam" id="PF00535">
    <property type="entry name" value="Glycos_transf_2"/>
    <property type="match status" value="1"/>
</dbReference>
<accession>A0A644YSW8</accession>
<dbReference type="PANTHER" id="PTHR22916:SF51">
    <property type="entry name" value="GLYCOSYLTRANSFERASE EPSH-RELATED"/>
    <property type="match status" value="1"/>
</dbReference>
<gene>
    <name evidence="4" type="ORF">SDC9_77974</name>
</gene>
<name>A0A644YSW8_9ZZZZ</name>
<dbReference type="CDD" id="cd00761">
    <property type="entry name" value="Glyco_tranf_GTA_type"/>
    <property type="match status" value="1"/>
</dbReference>
<reference evidence="4" key="1">
    <citation type="submission" date="2019-08" db="EMBL/GenBank/DDBJ databases">
        <authorList>
            <person name="Kucharzyk K."/>
            <person name="Murdoch R.W."/>
            <person name="Higgins S."/>
            <person name="Loffler F."/>
        </authorList>
    </citation>
    <scope>NUCLEOTIDE SEQUENCE</scope>
</reference>
<protein>
    <recommendedName>
        <fullName evidence="3">Glycosyltransferase 2-like domain-containing protein</fullName>
    </recommendedName>
</protein>
<comment type="caution">
    <text evidence="4">The sequence shown here is derived from an EMBL/GenBank/DDBJ whole genome shotgun (WGS) entry which is preliminary data.</text>
</comment>